<dbReference type="RefSeq" id="WP_201683887.1">
    <property type="nucleotide sequence ID" value="NZ_JAEQNA010000003.1"/>
</dbReference>
<proteinExistence type="predicted"/>
<gene>
    <name evidence="2" type="ORF">JI739_10695</name>
</gene>
<dbReference type="AlphaFoldDB" id="A0A936ZJ65"/>
<organism evidence="2 3">
    <name type="scientific">Ramlibacter aurantiacus</name>
    <dbReference type="NCBI Taxonomy" id="2801330"/>
    <lineage>
        <taxon>Bacteria</taxon>
        <taxon>Pseudomonadati</taxon>
        <taxon>Pseudomonadota</taxon>
        <taxon>Betaproteobacteria</taxon>
        <taxon>Burkholderiales</taxon>
        <taxon>Comamonadaceae</taxon>
        <taxon>Ramlibacter</taxon>
    </lineage>
</organism>
<feature type="compositionally biased region" description="Polar residues" evidence="1">
    <location>
        <begin position="38"/>
        <end position="54"/>
    </location>
</feature>
<name>A0A936ZJ65_9BURK</name>
<feature type="region of interest" description="Disordered" evidence="1">
    <location>
        <begin position="12"/>
        <end position="54"/>
    </location>
</feature>
<accession>A0A936ZJ65</accession>
<comment type="caution">
    <text evidence="2">The sequence shown here is derived from an EMBL/GenBank/DDBJ whole genome shotgun (WGS) entry which is preliminary data.</text>
</comment>
<sequence length="161" mass="16821">MHRLCGCFGSQRSQCAPTGHDGASSTAGAAQRQAARTPSSQENSRFIATGYGSTDAPTVRVTERRVVPLDAAGARIPREIDSRITSVAPAETSRAATPLASSARGLAPVDAAGVAPAQASSSDDQPERFVSGNDLNVWLRSLYVQQGDKWILTLPGVDGTR</sequence>
<evidence type="ECO:0000256" key="1">
    <source>
        <dbReference type="SAM" id="MobiDB-lite"/>
    </source>
</evidence>
<keyword evidence="3" id="KW-1185">Reference proteome</keyword>
<dbReference type="EMBL" id="JAEQNA010000003">
    <property type="protein sequence ID" value="MBL0420812.1"/>
    <property type="molecule type" value="Genomic_DNA"/>
</dbReference>
<dbReference type="Proteomes" id="UP000613011">
    <property type="component" value="Unassembled WGS sequence"/>
</dbReference>
<evidence type="ECO:0000313" key="2">
    <source>
        <dbReference type="EMBL" id="MBL0420812.1"/>
    </source>
</evidence>
<feature type="compositionally biased region" description="Low complexity" evidence="1">
    <location>
        <begin position="22"/>
        <end position="37"/>
    </location>
</feature>
<evidence type="ECO:0000313" key="3">
    <source>
        <dbReference type="Proteomes" id="UP000613011"/>
    </source>
</evidence>
<protein>
    <submittedName>
        <fullName evidence="2">Uncharacterized protein</fullName>
    </submittedName>
</protein>
<reference evidence="2" key="1">
    <citation type="submission" date="2021-01" db="EMBL/GenBank/DDBJ databases">
        <title>Ramlibacter sp. strain AW1 16S ribosomal RNA gene Genome sequencing and assembly.</title>
        <authorList>
            <person name="Kang M."/>
        </authorList>
    </citation>
    <scope>NUCLEOTIDE SEQUENCE</scope>
    <source>
        <strain evidence="2">AW1</strain>
    </source>
</reference>